<dbReference type="InterPro" id="IPR000571">
    <property type="entry name" value="Znf_CCCH"/>
</dbReference>
<accession>D8MAT3</accession>
<proteinExistence type="predicted"/>
<dbReference type="PANTHER" id="PTHR12620">
    <property type="entry name" value="U2 SNRNP AUXILIARY FACTOR, SMALL SUBUNIT"/>
    <property type="match status" value="1"/>
</dbReference>
<dbReference type="OrthoDB" id="423462at2759"/>
<evidence type="ECO:0000256" key="1">
    <source>
        <dbReference type="ARBA" id="ARBA00022723"/>
    </source>
</evidence>
<feature type="domain" description="C3H1-type" evidence="7">
    <location>
        <begin position="171"/>
        <end position="199"/>
    </location>
</feature>
<dbReference type="RefSeq" id="XP_012899220.1">
    <property type="nucleotide sequence ID" value="XM_013043766.1"/>
</dbReference>
<dbReference type="AlphaFoldDB" id="D8MAT3"/>
<feature type="domain" description="C3H1-type" evidence="7">
    <location>
        <begin position="328"/>
        <end position="350"/>
    </location>
</feature>
<evidence type="ECO:0000259" key="7">
    <source>
        <dbReference type="PROSITE" id="PS50103"/>
    </source>
</evidence>
<evidence type="ECO:0000256" key="4">
    <source>
        <dbReference type="ARBA" id="ARBA00022833"/>
    </source>
</evidence>
<reference evidence="8" key="1">
    <citation type="submission" date="2010-02" db="EMBL/GenBank/DDBJ databases">
        <title>Sequencing and annotation of the Blastocystis hominis genome.</title>
        <authorList>
            <person name="Wincker P."/>
        </authorList>
    </citation>
    <scope>NUCLEOTIDE SEQUENCE</scope>
    <source>
        <strain evidence="8">Singapore isolate B</strain>
    </source>
</reference>
<dbReference type="GO" id="GO:0000398">
    <property type="term" value="P:mRNA splicing, via spliceosome"/>
    <property type="evidence" value="ECO:0007669"/>
    <property type="project" value="InterPro"/>
</dbReference>
<evidence type="ECO:0000256" key="2">
    <source>
        <dbReference type="ARBA" id="ARBA00022737"/>
    </source>
</evidence>
<dbReference type="EMBL" id="FN668690">
    <property type="protein sequence ID" value="CBK25172.2"/>
    <property type="molecule type" value="Genomic_DNA"/>
</dbReference>
<name>D8MAT3_BLAHO</name>
<evidence type="ECO:0000256" key="6">
    <source>
        <dbReference type="SAM" id="MobiDB-lite"/>
    </source>
</evidence>
<evidence type="ECO:0000256" key="5">
    <source>
        <dbReference type="PROSITE-ProRule" id="PRU00723"/>
    </source>
</evidence>
<keyword evidence="4 5" id="KW-0862">Zinc</keyword>
<dbReference type="Pfam" id="PF00642">
    <property type="entry name" value="zf-CCCH"/>
    <property type="match status" value="1"/>
</dbReference>
<dbReference type="SMART" id="SM00356">
    <property type="entry name" value="ZnF_C3H1"/>
    <property type="match status" value="2"/>
</dbReference>
<dbReference type="Proteomes" id="UP000008312">
    <property type="component" value="Unassembled WGS sequence"/>
</dbReference>
<evidence type="ECO:0000313" key="8">
    <source>
        <dbReference type="EMBL" id="CBK25172.2"/>
    </source>
</evidence>
<dbReference type="GO" id="GO:0089701">
    <property type="term" value="C:U2AF complex"/>
    <property type="evidence" value="ECO:0007669"/>
    <property type="project" value="InterPro"/>
</dbReference>
<feature type="zinc finger region" description="C3H1-type" evidence="5">
    <location>
        <begin position="171"/>
        <end position="199"/>
    </location>
</feature>
<feature type="zinc finger region" description="C3H1-type" evidence="5">
    <location>
        <begin position="328"/>
        <end position="350"/>
    </location>
</feature>
<sequence>MSYYQPFTPQSVFAGLAFPGIVPLTYQSNAAHPCNSAVPVPSFKEVKEELGSTLDHLGRKEKRKLIKNKRNRKKRQLLTKLEPVAKEQENPPEEDPVLHAKQQRLWEERNNMMDEDNYSREMQAKFRWDRRVAEDKERAYLKNIAKQVAQRDAGKSSSSDSLPSSSLAAPPKPKENCLSYLRTGCCRFGNRCKLIHLVPKKSRGILIHVKNMFRLPGEESHNDESEDAYSYLDVCFFFLLSFYRTQKRRIGRPSKTSGRTLSKSSFDSGRFYTASFHPTRRPICEGTCMRCGNRGKSEKWRCKSCRDVFTRLEVEYLPESVICWKYGLCSEYRKPECNRGKDCAFLHLYSYGNRGDWLIE</sequence>
<dbReference type="PROSITE" id="PS50103">
    <property type="entry name" value="ZF_C3H1"/>
    <property type="match status" value="2"/>
</dbReference>
<evidence type="ECO:0000313" key="9">
    <source>
        <dbReference type="Proteomes" id="UP000008312"/>
    </source>
</evidence>
<keyword evidence="9" id="KW-1185">Reference proteome</keyword>
<dbReference type="GO" id="GO:0008270">
    <property type="term" value="F:zinc ion binding"/>
    <property type="evidence" value="ECO:0007669"/>
    <property type="project" value="UniProtKB-KW"/>
</dbReference>
<protein>
    <recommendedName>
        <fullName evidence="7">C3H1-type domain-containing protein</fullName>
    </recommendedName>
</protein>
<dbReference type="InterPro" id="IPR009145">
    <property type="entry name" value="U2AF_small"/>
</dbReference>
<dbReference type="InParanoid" id="D8MAT3"/>
<evidence type="ECO:0000256" key="3">
    <source>
        <dbReference type="ARBA" id="ARBA00022771"/>
    </source>
</evidence>
<dbReference type="GO" id="GO:0003723">
    <property type="term" value="F:RNA binding"/>
    <property type="evidence" value="ECO:0007669"/>
    <property type="project" value="InterPro"/>
</dbReference>
<keyword evidence="1 5" id="KW-0479">Metal-binding</keyword>
<dbReference type="GeneID" id="24923007"/>
<keyword evidence="3 5" id="KW-0863">Zinc-finger</keyword>
<feature type="compositionally biased region" description="Low complexity" evidence="6">
    <location>
        <begin position="155"/>
        <end position="169"/>
    </location>
</feature>
<feature type="region of interest" description="Disordered" evidence="6">
    <location>
        <begin position="146"/>
        <end position="173"/>
    </location>
</feature>
<keyword evidence="2" id="KW-0677">Repeat</keyword>
<gene>
    <name evidence="8" type="ORF">GSBLH_T00006883001</name>
</gene>
<organism evidence="8">
    <name type="scientific">Blastocystis hominis</name>
    <dbReference type="NCBI Taxonomy" id="12968"/>
    <lineage>
        <taxon>Eukaryota</taxon>
        <taxon>Sar</taxon>
        <taxon>Stramenopiles</taxon>
        <taxon>Bigyra</taxon>
        <taxon>Opalozoa</taxon>
        <taxon>Opalinata</taxon>
        <taxon>Blastocystidae</taxon>
        <taxon>Blastocystis</taxon>
    </lineage>
</organism>